<sequence>MQGWAVTHFDALYQGATTKAQRQWLERLLDLGLYLVIAWTVCHATGADFRRPADEVAALLAPDPTAADTPDYGRPPS</sequence>
<name>A0A1Q2CY19_9ACTN</name>
<dbReference type="Proteomes" id="UP000188235">
    <property type="component" value="Chromosome"/>
</dbReference>
<keyword evidence="2" id="KW-1185">Reference proteome</keyword>
<dbReference type="RefSeq" id="WP_077349927.1">
    <property type="nucleotide sequence ID" value="NZ_CP019607.1"/>
</dbReference>
<accession>A0A1Q2CY19</accession>
<dbReference type="EMBL" id="CP019607">
    <property type="protein sequence ID" value="AQP51018.1"/>
    <property type="molecule type" value="Genomic_DNA"/>
</dbReference>
<protein>
    <submittedName>
        <fullName evidence="1">Uncharacterized protein</fullName>
    </submittedName>
</protein>
<gene>
    <name evidence="1" type="ORF">BW733_09430</name>
</gene>
<dbReference type="OrthoDB" id="9979236at2"/>
<dbReference type="STRING" id="399497.BW733_09430"/>
<evidence type="ECO:0000313" key="2">
    <source>
        <dbReference type="Proteomes" id="UP000188235"/>
    </source>
</evidence>
<reference evidence="1 2" key="1">
    <citation type="journal article" date="2008" name="Int. J. Syst. Evol. Microbiol.">
        <title>Tessaracoccus flavescens sp. nov., isolated from marine sediment.</title>
        <authorList>
            <person name="Lee D.W."/>
            <person name="Lee S.D."/>
        </authorList>
    </citation>
    <scope>NUCLEOTIDE SEQUENCE [LARGE SCALE GENOMIC DNA]</scope>
    <source>
        <strain evidence="1 2">SST-39T</strain>
    </source>
</reference>
<evidence type="ECO:0000313" key="1">
    <source>
        <dbReference type="EMBL" id="AQP51018.1"/>
    </source>
</evidence>
<proteinExistence type="predicted"/>
<dbReference type="AlphaFoldDB" id="A0A1Q2CY19"/>
<dbReference type="KEGG" id="tfa:BW733_09430"/>
<organism evidence="1 2">
    <name type="scientific">Tessaracoccus flavescens</name>
    <dbReference type="NCBI Taxonomy" id="399497"/>
    <lineage>
        <taxon>Bacteria</taxon>
        <taxon>Bacillati</taxon>
        <taxon>Actinomycetota</taxon>
        <taxon>Actinomycetes</taxon>
        <taxon>Propionibacteriales</taxon>
        <taxon>Propionibacteriaceae</taxon>
        <taxon>Tessaracoccus</taxon>
    </lineage>
</organism>